<feature type="compositionally biased region" description="Polar residues" evidence="5">
    <location>
        <begin position="45"/>
        <end position="54"/>
    </location>
</feature>
<feature type="domain" description="Fe/B12 periplasmic-binding" evidence="7">
    <location>
        <begin position="64"/>
        <end position="338"/>
    </location>
</feature>
<organism evidence="8 9">
    <name type="scientific">Brevibacterium ammoniilyticum</name>
    <dbReference type="NCBI Taxonomy" id="1046555"/>
    <lineage>
        <taxon>Bacteria</taxon>
        <taxon>Bacillati</taxon>
        <taxon>Actinomycetota</taxon>
        <taxon>Actinomycetes</taxon>
        <taxon>Micrococcales</taxon>
        <taxon>Brevibacteriaceae</taxon>
        <taxon>Brevibacterium</taxon>
    </lineage>
</organism>
<evidence type="ECO:0000256" key="5">
    <source>
        <dbReference type="SAM" id="MobiDB-lite"/>
    </source>
</evidence>
<protein>
    <submittedName>
        <fullName evidence="8">Fe2+-enterobactin ABC transporter substrate-binding protein</fullName>
    </submittedName>
</protein>
<dbReference type="InterPro" id="IPR002491">
    <property type="entry name" value="ABC_transptr_periplasmic_BD"/>
</dbReference>
<comment type="subcellular location">
    <subcellularLocation>
        <location evidence="1">Cell envelope</location>
    </subcellularLocation>
</comment>
<evidence type="ECO:0000256" key="6">
    <source>
        <dbReference type="SAM" id="SignalP"/>
    </source>
</evidence>
<evidence type="ECO:0000256" key="3">
    <source>
        <dbReference type="ARBA" id="ARBA00022448"/>
    </source>
</evidence>
<comment type="similarity">
    <text evidence="2">Belongs to the bacterial solute-binding protein 8 family.</text>
</comment>
<dbReference type="RefSeq" id="WP_342037467.1">
    <property type="nucleotide sequence ID" value="NZ_BAABBK010000003.1"/>
</dbReference>
<proteinExistence type="inferred from homology"/>
<keyword evidence="9" id="KW-1185">Reference proteome</keyword>
<evidence type="ECO:0000259" key="7">
    <source>
        <dbReference type="PROSITE" id="PS50983"/>
    </source>
</evidence>
<keyword evidence="4 6" id="KW-0732">Signal</keyword>
<sequence length="338" mass="36388">MFRLFHPSLRRAAAAVLAALSLLLLSACSGQSVADDSPTPGSDGATRSVTTEQGTVEVPADPQRIVVLNYALAGYLYDLDAPVVATTPEVTNTAGTYSQFWAEKAKTQGTTFLPWSNDGFDLESIVNADPDLIIAGGIGFPAKHAADAYDQLTEIAPTILVSGDKQTWQDQFSFIASDVLGKKDAYDGFVTAYEDKVAQVKAAIDVPAGEVSFLTLDKPETPYILIEGKSLSAELAPLGFVTAPLFEENDIEPYVAGGDMFGPSLETLPEVLRSETVFVVGFNSPKMNVAALRDQVPYNRVPAFESGQVFDLPYWALRGDYDEALALLDIIEKTFGRK</sequence>
<dbReference type="Pfam" id="PF01497">
    <property type="entry name" value="Peripla_BP_2"/>
    <property type="match status" value="1"/>
</dbReference>
<dbReference type="PANTHER" id="PTHR30532:SF24">
    <property type="entry name" value="FERRIC ENTEROBACTIN-BINDING PERIPLASMIC PROTEIN FEPB"/>
    <property type="match status" value="1"/>
</dbReference>
<keyword evidence="3" id="KW-0813">Transport</keyword>
<evidence type="ECO:0000256" key="4">
    <source>
        <dbReference type="ARBA" id="ARBA00022729"/>
    </source>
</evidence>
<dbReference type="PROSITE" id="PS50983">
    <property type="entry name" value="FE_B12_PBP"/>
    <property type="match status" value="1"/>
</dbReference>
<dbReference type="PROSITE" id="PS51257">
    <property type="entry name" value="PROKAR_LIPOPROTEIN"/>
    <property type="match status" value="1"/>
</dbReference>
<dbReference type="SUPFAM" id="SSF53807">
    <property type="entry name" value="Helical backbone' metal receptor"/>
    <property type="match status" value="1"/>
</dbReference>
<feature type="chain" id="PRO_5046415446" evidence="6">
    <location>
        <begin position="35"/>
        <end position="338"/>
    </location>
</feature>
<accession>A0ABP9U418</accession>
<dbReference type="Proteomes" id="UP001498935">
    <property type="component" value="Unassembled WGS sequence"/>
</dbReference>
<gene>
    <name evidence="8" type="primary">fepB</name>
    <name evidence="8" type="ORF">KACC15558_10350</name>
</gene>
<dbReference type="PANTHER" id="PTHR30532">
    <property type="entry name" value="IRON III DICITRATE-BINDING PERIPLASMIC PROTEIN"/>
    <property type="match status" value="1"/>
</dbReference>
<evidence type="ECO:0000313" key="8">
    <source>
        <dbReference type="EMBL" id="GAA5339995.1"/>
    </source>
</evidence>
<name>A0ABP9U418_9MICO</name>
<dbReference type="Gene3D" id="3.40.50.1980">
    <property type="entry name" value="Nitrogenase molybdenum iron protein domain"/>
    <property type="match status" value="2"/>
</dbReference>
<reference evidence="8 9" key="1">
    <citation type="submission" date="2024-02" db="EMBL/GenBank/DDBJ databases">
        <title>Characterization of antibiotic resistant novel bacterial strains and their environmental applications.</title>
        <authorList>
            <person name="Manzoor S."/>
            <person name="Abbas S."/>
            <person name="Arshad M."/>
            <person name="Li W.J."/>
            <person name="Ahmed I."/>
        </authorList>
    </citation>
    <scope>NUCLEOTIDE SEQUENCE [LARGE SCALE GENOMIC DNA]</scope>
    <source>
        <strain evidence="8 9">KACC 15558</strain>
    </source>
</reference>
<comment type="caution">
    <text evidence="8">The sequence shown here is derived from an EMBL/GenBank/DDBJ whole genome shotgun (WGS) entry which is preliminary data.</text>
</comment>
<dbReference type="EMBL" id="BAABNP010000003">
    <property type="protein sequence ID" value="GAA5339995.1"/>
    <property type="molecule type" value="Genomic_DNA"/>
</dbReference>
<feature type="signal peptide" evidence="6">
    <location>
        <begin position="1"/>
        <end position="34"/>
    </location>
</feature>
<evidence type="ECO:0000256" key="1">
    <source>
        <dbReference type="ARBA" id="ARBA00004196"/>
    </source>
</evidence>
<feature type="region of interest" description="Disordered" evidence="5">
    <location>
        <begin position="32"/>
        <end position="56"/>
    </location>
</feature>
<dbReference type="InterPro" id="IPR051313">
    <property type="entry name" value="Bact_iron-sidero_bind"/>
</dbReference>
<evidence type="ECO:0000256" key="2">
    <source>
        <dbReference type="ARBA" id="ARBA00008814"/>
    </source>
</evidence>
<evidence type="ECO:0000313" key="9">
    <source>
        <dbReference type="Proteomes" id="UP001498935"/>
    </source>
</evidence>